<organism evidence="5 6">
    <name type="scientific">Acinetobacter calcoaceticus</name>
    <dbReference type="NCBI Taxonomy" id="471"/>
    <lineage>
        <taxon>Bacteria</taxon>
        <taxon>Pseudomonadati</taxon>
        <taxon>Pseudomonadota</taxon>
        <taxon>Gammaproteobacteria</taxon>
        <taxon>Moraxellales</taxon>
        <taxon>Moraxellaceae</taxon>
        <taxon>Acinetobacter</taxon>
        <taxon>Acinetobacter calcoaceticus/baumannii complex</taxon>
    </lineage>
</organism>
<dbReference type="InterPro" id="IPR058634">
    <property type="entry name" value="AaeA-lik-b-barrel"/>
</dbReference>
<dbReference type="EMBL" id="SLVJ01000002">
    <property type="protein sequence ID" value="TCM69908.1"/>
    <property type="molecule type" value="Genomic_DNA"/>
</dbReference>
<dbReference type="Gene3D" id="2.40.30.170">
    <property type="match status" value="1"/>
</dbReference>
<evidence type="ECO:0000256" key="2">
    <source>
        <dbReference type="SAM" id="Coils"/>
    </source>
</evidence>
<comment type="caution">
    <text evidence="5">The sequence shown here is derived from an EMBL/GenBank/DDBJ whole genome shotgun (WGS) entry which is preliminary data.</text>
</comment>
<feature type="domain" description="Multidrug resistance protein MdtA-like barrel-sandwich hybrid" evidence="3">
    <location>
        <begin position="46"/>
        <end position="239"/>
    </location>
</feature>
<accession>A0A4V6NJF3</accession>
<dbReference type="AlphaFoldDB" id="A0A4V6NJF3"/>
<keyword evidence="2" id="KW-0175">Coiled coil</keyword>
<dbReference type="Proteomes" id="UP000294963">
    <property type="component" value="Unassembled WGS sequence"/>
</dbReference>
<comment type="similarity">
    <text evidence="1">Belongs to the membrane fusion protein (MFP) (TC 8.A.1) family.</text>
</comment>
<dbReference type="InterPro" id="IPR050739">
    <property type="entry name" value="MFP"/>
</dbReference>
<feature type="coiled-coil region" evidence="2">
    <location>
        <begin position="76"/>
        <end position="117"/>
    </location>
</feature>
<evidence type="ECO:0000313" key="5">
    <source>
        <dbReference type="EMBL" id="TCM69908.1"/>
    </source>
</evidence>
<reference evidence="5 6" key="1">
    <citation type="submission" date="2019-03" db="EMBL/GenBank/DDBJ databases">
        <title>Genomic analyses of the natural microbiome of Caenorhabditis elegans.</title>
        <authorList>
            <person name="Samuel B."/>
        </authorList>
    </citation>
    <scope>NUCLEOTIDE SEQUENCE [LARGE SCALE GENOMIC DNA]</scope>
    <source>
        <strain evidence="5 6">JUb89</strain>
    </source>
</reference>
<dbReference type="PANTHER" id="PTHR30386">
    <property type="entry name" value="MEMBRANE FUSION SUBUNIT OF EMRAB-TOLC MULTIDRUG EFFLUX PUMP"/>
    <property type="match status" value="1"/>
</dbReference>
<evidence type="ECO:0000256" key="1">
    <source>
        <dbReference type="ARBA" id="ARBA00009477"/>
    </source>
</evidence>
<dbReference type="Pfam" id="PF25963">
    <property type="entry name" value="Beta-barrel_AAEA"/>
    <property type="match status" value="1"/>
</dbReference>
<dbReference type="SUPFAM" id="SSF111369">
    <property type="entry name" value="HlyD-like secretion proteins"/>
    <property type="match status" value="1"/>
</dbReference>
<dbReference type="PANTHER" id="PTHR30386:SF24">
    <property type="entry name" value="MULTIDRUG RESISTANCE EFFLUX PUMP"/>
    <property type="match status" value="1"/>
</dbReference>
<dbReference type="Pfam" id="PF25917">
    <property type="entry name" value="BSH_RND"/>
    <property type="match status" value="1"/>
</dbReference>
<sequence length="340" mass="36659">MKFKLIAASILIVVLIVAYVLFNRHEAEANSQSTDDAYVKADATLVAPQIAALIEAVKVVDHQFVQAGDLLLRLDQRDLQIQLQDAEAHVQAKKAAIIAIQAQIKQQQSLVQQAKANIQIDQSNLKLASQDLQRFSRLAEDGSGTLQAKQQAEAQYGTQQGVAIRSQAALETAQQQIEVLRAETLKVEADQAIAQASVDAVRLKLSYAEVLAPISGYIDQKQARVGGYSQVGSPLLAIVPLNSIYIEANFRETQLAQIQTGQVVEIRVDALPSLSFKGKVQSVGPASGASFSPVAAANATGNFTKVVQRLPIRIALDSKQANLDKLRVGMSVKPTIQIAH</sequence>
<evidence type="ECO:0000259" key="3">
    <source>
        <dbReference type="Pfam" id="PF25917"/>
    </source>
</evidence>
<gene>
    <name evidence="5" type="ORF">EC844_102176</name>
</gene>
<evidence type="ECO:0000259" key="4">
    <source>
        <dbReference type="Pfam" id="PF25963"/>
    </source>
</evidence>
<keyword evidence="6" id="KW-1185">Reference proteome</keyword>
<protein>
    <submittedName>
        <fullName evidence="5">Membrane fusion protein (Multidrug efflux system)</fullName>
    </submittedName>
</protein>
<feature type="coiled-coil region" evidence="2">
    <location>
        <begin position="163"/>
        <end position="190"/>
    </location>
</feature>
<dbReference type="Gene3D" id="1.10.287.470">
    <property type="entry name" value="Helix hairpin bin"/>
    <property type="match status" value="1"/>
</dbReference>
<dbReference type="InterPro" id="IPR058625">
    <property type="entry name" value="MdtA-like_BSH"/>
</dbReference>
<proteinExistence type="inferred from homology"/>
<name>A0A4V6NJF3_ACICA</name>
<evidence type="ECO:0000313" key="6">
    <source>
        <dbReference type="Proteomes" id="UP000294963"/>
    </source>
</evidence>
<feature type="domain" description="p-hydroxybenzoic acid efflux pump subunit AaeA-like beta-barrel" evidence="4">
    <location>
        <begin position="243"/>
        <end position="323"/>
    </location>
</feature>
<dbReference type="Gene3D" id="2.40.50.100">
    <property type="match status" value="1"/>
</dbReference>